<dbReference type="CDD" id="cd02242">
    <property type="entry name" value="cupin_11S_legumin_N"/>
    <property type="match status" value="1"/>
</dbReference>
<dbReference type="AlphaFoldDB" id="A0A445DN63"/>
<protein>
    <recommendedName>
        <fullName evidence="5">Cupin type-1 domain-containing protein</fullName>
    </recommendedName>
</protein>
<comment type="similarity">
    <text evidence="1">Belongs to the 11S seed storage protein (globulins) family.</text>
</comment>
<dbReference type="InterPro" id="IPR006045">
    <property type="entry name" value="Cupin_1"/>
</dbReference>
<evidence type="ECO:0000256" key="4">
    <source>
        <dbReference type="ARBA" id="ARBA00023157"/>
    </source>
</evidence>
<evidence type="ECO:0000313" key="7">
    <source>
        <dbReference type="Proteomes" id="UP000289738"/>
    </source>
</evidence>
<dbReference type="InterPro" id="IPR050253">
    <property type="entry name" value="Seed_Storage-Functional"/>
</dbReference>
<name>A0A445DN63_ARAHY</name>
<dbReference type="SUPFAM" id="SSF51182">
    <property type="entry name" value="RmlC-like cupins"/>
    <property type="match status" value="1"/>
</dbReference>
<dbReference type="PRINTS" id="PR00439">
    <property type="entry name" value="11SGLOBULIN"/>
</dbReference>
<dbReference type="EMBL" id="SDMP01000003">
    <property type="protein sequence ID" value="RYR64610.1"/>
    <property type="molecule type" value="Genomic_DNA"/>
</dbReference>
<keyword evidence="2" id="KW-0758">Storage protein</keyword>
<organism evidence="6 7">
    <name type="scientific">Arachis hypogaea</name>
    <name type="common">Peanut</name>
    <dbReference type="NCBI Taxonomy" id="3818"/>
    <lineage>
        <taxon>Eukaryota</taxon>
        <taxon>Viridiplantae</taxon>
        <taxon>Streptophyta</taxon>
        <taxon>Embryophyta</taxon>
        <taxon>Tracheophyta</taxon>
        <taxon>Spermatophyta</taxon>
        <taxon>Magnoliopsida</taxon>
        <taxon>eudicotyledons</taxon>
        <taxon>Gunneridae</taxon>
        <taxon>Pentapetalae</taxon>
        <taxon>rosids</taxon>
        <taxon>fabids</taxon>
        <taxon>Fabales</taxon>
        <taxon>Fabaceae</taxon>
        <taxon>Papilionoideae</taxon>
        <taxon>50 kb inversion clade</taxon>
        <taxon>dalbergioids sensu lato</taxon>
        <taxon>Dalbergieae</taxon>
        <taxon>Pterocarpus clade</taxon>
        <taxon>Arachis</taxon>
    </lineage>
</organism>
<feature type="domain" description="Cupin type-1" evidence="5">
    <location>
        <begin position="62"/>
        <end position="215"/>
    </location>
</feature>
<keyword evidence="3" id="KW-0708">Seed storage protein</keyword>
<keyword evidence="4" id="KW-1015">Disulfide bond</keyword>
<dbReference type="PANTHER" id="PTHR31189:SF45">
    <property type="entry name" value="OS09G0552500 PROTEIN"/>
    <property type="match status" value="1"/>
</dbReference>
<dbReference type="InterPro" id="IPR006044">
    <property type="entry name" value="11S_seedstore_pln"/>
</dbReference>
<feature type="domain" description="Cupin type-1" evidence="5">
    <location>
        <begin position="250"/>
        <end position="399"/>
    </location>
</feature>
<dbReference type="Proteomes" id="UP000289738">
    <property type="component" value="Chromosome A03"/>
</dbReference>
<gene>
    <name evidence="6" type="ORF">Ahy_A03g010686</name>
</gene>
<evidence type="ECO:0000256" key="3">
    <source>
        <dbReference type="ARBA" id="ARBA00023129"/>
    </source>
</evidence>
<dbReference type="Gene3D" id="2.60.120.10">
    <property type="entry name" value="Jelly Rolls"/>
    <property type="match status" value="2"/>
</dbReference>
<comment type="caution">
    <text evidence="6">The sequence shown here is derived from an EMBL/GenBank/DDBJ whole genome shotgun (WGS) entry which is preliminary data.</text>
</comment>
<dbReference type="PROSITE" id="PS51257">
    <property type="entry name" value="PROKAR_LIPOPROTEIN"/>
    <property type="match status" value="1"/>
</dbReference>
<sequence length="416" mass="45461">MGVGVERERWVRKEAWVGSLSLLGCWGENKVWIFGWRKKWVGRMMEKERDNEAAANEKEMELELTPKRAETVFEGDGGGYYAWSSPMLSKFNLGGGRLHLKPWGFALPHYGDVSKVGYVIQGNNGVAGIVLPNTKKEVVVKLKQGDIIPVPIGSVSWWFNNGDSDVIIAYLGETSKAIFPGQITYFFLSGFGGILGGFSSDLTSKSYNLNKDETKILTTSQTGAVIIKLEKEKAHDMPHPHVDLTKKLVHNIDASKPDYSVNKGGSVTTVTSKEFPFIGEVGLSVIIVKLEPNAIKTPSHSISPVAQLIYIARGGGKIEIVGLNGQSVLDTQVEAGQLLLVPQFFVAAQIAGDQGMETYSIVTTENPLFEELAGKASVWGAMSPIIQEVALNVDSEFQKLFISKIEETTNLIPSDI</sequence>
<dbReference type="InterPro" id="IPR011051">
    <property type="entry name" value="RmlC_Cupin_sf"/>
</dbReference>
<dbReference type="Pfam" id="PF00190">
    <property type="entry name" value="Cupin_1"/>
    <property type="match status" value="2"/>
</dbReference>
<keyword evidence="7" id="KW-1185">Reference proteome</keyword>
<evidence type="ECO:0000259" key="5">
    <source>
        <dbReference type="SMART" id="SM00835"/>
    </source>
</evidence>
<dbReference type="GO" id="GO:0045735">
    <property type="term" value="F:nutrient reservoir activity"/>
    <property type="evidence" value="ECO:0007669"/>
    <property type="project" value="UniProtKB-KW"/>
</dbReference>
<accession>A0A445DN63</accession>
<dbReference type="STRING" id="3818.A0A445DN63"/>
<dbReference type="CDD" id="cd02243">
    <property type="entry name" value="cupin_11S_legumin_C"/>
    <property type="match status" value="1"/>
</dbReference>
<dbReference type="PANTHER" id="PTHR31189">
    <property type="entry name" value="OS03G0336100 PROTEIN-RELATED"/>
    <property type="match status" value="1"/>
</dbReference>
<evidence type="ECO:0000256" key="2">
    <source>
        <dbReference type="ARBA" id="ARBA00022761"/>
    </source>
</evidence>
<evidence type="ECO:0000313" key="6">
    <source>
        <dbReference type="EMBL" id="RYR64610.1"/>
    </source>
</evidence>
<proteinExistence type="inferred from homology"/>
<reference evidence="6 7" key="1">
    <citation type="submission" date="2019-01" db="EMBL/GenBank/DDBJ databases">
        <title>Sequencing of cultivated peanut Arachis hypogaea provides insights into genome evolution and oil improvement.</title>
        <authorList>
            <person name="Chen X."/>
        </authorList>
    </citation>
    <scope>NUCLEOTIDE SEQUENCE [LARGE SCALE GENOMIC DNA]</scope>
    <source>
        <strain evidence="7">cv. Fuhuasheng</strain>
        <tissue evidence="6">Leaves</tissue>
    </source>
</reference>
<dbReference type="SMART" id="SM00835">
    <property type="entry name" value="Cupin_1"/>
    <property type="match status" value="2"/>
</dbReference>
<evidence type="ECO:0000256" key="1">
    <source>
        <dbReference type="ARBA" id="ARBA00007178"/>
    </source>
</evidence>
<dbReference type="InterPro" id="IPR014710">
    <property type="entry name" value="RmlC-like_jellyroll"/>
</dbReference>